<dbReference type="RefSeq" id="WP_345722705.1">
    <property type="nucleotide sequence ID" value="NZ_BAABRU010000009.1"/>
</dbReference>
<protein>
    <submittedName>
        <fullName evidence="1">Uncharacterized protein</fullName>
    </submittedName>
</protein>
<reference evidence="1 2" key="1">
    <citation type="submission" date="2024-02" db="EMBL/GenBank/DDBJ databases">
        <title>Herpetosiphon gulosus NBRC 112829.</title>
        <authorList>
            <person name="Ichikawa N."/>
            <person name="Katano-Makiyama Y."/>
            <person name="Hidaka K."/>
        </authorList>
    </citation>
    <scope>NUCLEOTIDE SEQUENCE [LARGE SCALE GENOMIC DNA]</scope>
    <source>
        <strain evidence="1 2">NBRC 112829</strain>
    </source>
</reference>
<evidence type="ECO:0000313" key="2">
    <source>
        <dbReference type="Proteomes" id="UP001428290"/>
    </source>
</evidence>
<proteinExistence type="predicted"/>
<accession>A0ABP9X3E0</accession>
<organism evidence="1 2">
    <name type="scientific">Herpetosiphon gulosus</name>
    <dbReference type="NCBI Taxonomy" id="1973496"/>
    <lineage>
        <taxon>Bacteria</taxon>
        <taxon>Bacillati</taxon>
        <taxon>Chloroflexota</taxon>
        <taxon>Chloroflexia</taxon>
        <taxon>Herpetosiphonales</taxon>
        <taxon>Herpetosiphonaceae</taxon>
        <taxon>Herpetosiphon</taxon>
    </lineage>
</organism>
<comment type="caution">
    <text evidence="1">The sequence shown here is derived from an EMBL/GenBank/DDBJ whole genome shotgun (WGS) entry which is preliminary data.</text>
</comment>
<gene>
    <name evidence="1" type="ORF">Hgul01_02891</name>
</gene>
<evidence type="ECO:0000313" key="1">
    <source>
        <dbReference type="EMBL" id="GAA5529088.1"/>
    </source>
</evidence>
<name>A0ABP9X3E0_9CHLR</name>
<keyword evidence="2" id="KW-1185">Reference proteome</keyword>
<dbReference type="EMBL" id="BAABRU010000009">
    <property type="protein sequence ID" value="GAA5529088.1"/>
    <property type="molecule type" value="Genomic_DNA"/>
</dbReference>
<sequence>MQTAQISSINLSIQQRWLIWLWVLLGGLNPLGCLWHCGELTQANEINLNRDAGMFICLLAESQPPASNLHVHAPSSNPDPVQQGVAQLHGFDSLALDLNWLWQQSNQQPLIWQSQPIAPPLAPPPELR</sequence>
<dbReference type="Proteomes" id="UP001428290">
    <property type="component" value="Unassembled WGS sequence"/>
</dbReference>